<accession>A0ABS4F1E8</accession>
<dbReference type="Proteomes" id="UP000783390">
    <property type="component" value="Unassembled WGS sequence"/>
</dbReference>
<gene>
    <name evidence="1" type="ORF">J2Z53_001490</name>
</gene>
<dbReference type="EMBL" id="JAGGJZ010000003">
    <property type="protein sequence ID" value="MBP1889907.1"/>
    <property type="molecule type" value="Genomic_DNA"/>
</dbReference>
<organism evidence="1 2">
    <name type="scientific">Clostridium moniliforme</name>
    <dbReference type="NCBI Taxonomy" id="39489"/>
    <lineage>
        <taxon>Bacteria</taxon>
        <taxon>Bacillati</taxon>
        <taxon>Bacillota</taxon>
        <taxon>Clostridia</taxon>
        <taxon>Eubacteriales</taxon>
        <taxon>Clostridiaceae</taxon>
        <taxon>Clostridium</taxon>
    </lineage>
</organism>
<protein>
    <submittedName>
        <fullName evidence="1">Uncharacterized protein</fullName>
    </submittedName>
</protein>
<proteinExistence type="predicted"/>
<evidence type="ECO:0000313" key="1">
    <source>
        <dbReference type="EMBL" id="MBP1889907.1"/>
    </source>
</evidence>
<dbReference type="RefSeq" id="WP_209796789.1">
    <property type="nucleotide sequence ID" value="NZ_JAGGJZ010000003.1"/>
</dbReference>
<sequence length="79" mass="8636">MGCGCSSLGNDGKKVADLVREKGFQDMHTKVEHTITCSCGETFVMNKLITKCPRCHITYAVTPCSSDNKDNIKSCGIDY</sequence>
<reference evidence="1 2" key="1">
    <citation type="submission" date="2021-03" db="EMBL/GenBank/DDBJ databases">
        <title>Genomic Encyclopedia of Type Strains, Phase IV (KMG-IV): sequencing the most valuable type-strain genomes for metagenomic binning, comparative biology and taxonomic classification.</title>
        <authorList>
            <person name="Goeker M."/>
        </authorList>
    </citation>
    <scope>NUCLEOTIDE SEQUENCE [LARGE SCALE GENOMIC DNA]</scope>
    <source>
        <strain evidence="1 2">DSM 3984</strain>
    </source>
</reference>
<comment type="caution">
    <text evidence="1">The sequence shown here is derived from an EMBL/GenBank/DDBJ whole genome shotgun (WGS) entry which is preliminary data.</text>
</comment>
<name>A0ABS4F1E8_9CLOT</name>
<evidence type="ECO:0000313" key="2">
    <source>
        <dbReference type="Proteomes" id="UP000783390"/>
    </source>
</evidence>
<keyword evidence="2" id="KW-1185">Reference proteome</keyword>